<dbReference type="SUPFAM" id="SSF82829">
    <property type="entry name" value="MesJ substrate recognition domain-like"/>
    <property type="match status" value="1"/>
</dbReference>
<proteinExistence type="inferred from homology"/>
<feature type="binding site" evidence="8">
    <location>
        <begin position="26"/>
        <end position="31"/>
    </location>
    <ligand>
        <name>ATP</name>
        <dbReference type="ChEBI" id="CHEBI:30616"/>
    </ligand>
</feature>
<comment type="domain">
    <text evidence="8">The N-terminal region contains the highly conserved SGGXDS motif, predicted to be a P-loop motif involved in ATP binding.</text>
</comment>
<dbReference type="SUPFAM" id="SSF56037">
    <property type="entry name" value="PheT/TilS domain"/>
    <property type="match status" value="1"/>
</dbReference>
<keyword evidence="2 8" id="KW-0963">Cytoplasm</keyword>
<accession>A0A1I6C195</accession>
<comment type="subcellular location">
    <subcellularLocation>
        <location evidence="1 8">Cytoplasm</location>
    </subcellularLocation>
</comment>
<dbReference type="SUPFAM" id="SSF52402">
    <property type="entry name" value="Adenine nucleotide alpha hydrolases-like"/>
    <property type="match status" value="1"/>
</dbReference>
<feature type="domain" description="Lysidine-tRNA(Ile) synthetase C-terminal" evidence="9">
    <location>
        <begin position="386"/>
        <end position="459"/>
    </location>
</feature>
<comment type="function">
    <text evidence="8">Ligates lysine onto the cytidine present at position 34 of the AUA codon-specific tRNA(Ile) that contains the anticodon CAU, in an ATP-dependent manner. Cytidine is converted to lysidine, thus changing the amino acid specificity of the tRNA from methionine to isoleucine.</text>
</comment>
<evidence type="ECO:0000256" key="1">
    <source>
        <dbReference type="ARBA" id="ARBA00004496"/>
    </source>
</evidence>
<protein>
    <recommendedName>
        <fullName evidence="8">tRNA(Ile)-lysidine synthase</fullName>
        <ecNumber evidence="8">6.3.4.19</ecNumber>
    </recommendedName>
    <alternativeName>
        <fullName evidence="8">tRNA(Ile)-2-lysyl-cytidine synthase</fullName>
    </alternativeName>
    <alternativeName>
        <fullName evidence="8">tRNA(Ile)-lysidine synthetase</fullName>
    </alternativeName>
</protein>
<keyword evidence="6 8" id="KW-0067">ATP-binding</keyword>
<dbReference type="Pfam" id="PF09179">
    <property type="entry name" value="TilS"/>
    <property type="match status" value="1"/>
</dbReference>
<dbReference type="RefSeq" id="WP_061803150.1">
    <property type="nucleotide sequence ID" value="NZ_FOXX01000020.1"/>
</dbReference>
<keyword evidence="5 8" id="KW-0547">Nucleotide-binding</keyword>
<evidence type="ECO:0000256" key="8">
    <source>
        <dbReference type="HAMAP-Rule" id="MF_01161"/>
    </source>
</evidence>
<dbReference type="Gene3D" id="3.30.465.60">
    <property type="match status" value="1"/>
</dbReference>
<dbReference type="PANTHER" id="PTHR43033">
    <property type="entry name" value="TRNA(ILE)-LYSIDINE SYNTHASE-RELATED"/>
    <property type="match status" value="1"/>
</dbReference>
<comment type="caution">
    <text evidence="10">The sequence shown here is derived from an EMBL/GenBank/DDBJ whole genome shotgun (WGS) entry which is preliminary data.</text>
</comment>
<dbReference type="InterPro" id="IPR012796">
    <property type="entry name" value="Lysidine-tRNA-synth_C"/>
</dbReference>
<dbReference type="Pfam" id="PF11734">
    <property type="entry name" value="TilS_C"/>
    <property type="match status" value="1"/>
</dbReference>
<comment type="catalytic activity">
    <reaction evidence="7 8">
        <text>cytidine(34) in tRNA(Ile2) + L-lysine + ATP = lysidine(34) in tRNA(Ile2) + AMP + diphosphate + H(+)</text>
        <dbReference type="Rhea" id="RHEA:43744"/>
        <dbReference type="Rhea" id="RHEA-COMP:10625"/>
        <dbReference type="Rhea" id="RHEA-COMP:10670"/>
        <dbReference type="ChEBI" id="CHEBI:15378"/>
        <dbReference type="ChEBI" id="CHEBI:30616"/>
        <dbReference type="ChEBI" id="CHEBI:32551"/>
        <dbReference type="ChEBI" id="CHEBI:33019"/>
        <dbReference type="ChEBI" id="CHEBI:82748"/>
        <dbReference type="ChEBI" id="CHEBI:83665"/>
        <dbReference type="ChEBI" id="CHEBI:456215"/>
        <dbReference type="EC" id="6.3.4.19"/>
    </reaction>
</comment>
<organism evidence="10 11">
    <name type="scientific">Priestia endophytica DSM 13796</name>
    <dbReference type="NCBI Taxonomy" id="1121089"/>
    <lineage>
        <taxon>Bacteria</taxon>
        <taxon>Bacillati</taxon>
        <taxon>Bacillota</taxon>
        <taxon>Bacilli</taxon>
        <taxon>Bacillales</taxon>
        <taxon>Bacillaceae</taxon>
        <taxon>Priestia</taxon>
    </lineage>
</organism>
<dbReference type="Pfam" id="PF01171">
    <property type="entry name" value="ATP_bind_3"/>
    <property type="match status" value="1"/>
</dbReference>
<comment type="similarity">
    <text evidence="8">Belongs to the tRNA(Ile)-lysidine synthase family.</text>
</comment>
<keyword evidence="11" id="KW-1185">Reference proteome</keyword>
<sequence length="462" mass="54320">MKTKVEKFIRKHCLLKENDNVIVGVSGGPDSLALLHLLWSLKKEWNIEVIAAHLDHMFRGEQSREDLLYVKNFCFKHDIPCEAISRDVEAYKKKHHLSSQIAARECRYQFYEDVMKKHKGTKLALAHHGDDQVETILMRLTRGTTMKGAAGMAPSRSFANGALIRPFLALTKDEIEVYCQHYELHPRIDPSNSDDKYTRNRFRKLLPFFKKENEHVHTHFQQFSEKLLEDQSYLEELTYDMMNTVIVDKTPEYVKLLRQDFLRMRKPLQRRGIQLILNYLYKEIPLALSSAHIDQLFAFFKEEQPSGMLHFPKGLYVIRSYETCLFTFEKPRVEPYCFSLHIPGRVTLPTGREIVCEIHKTETGKLKKGHDFFHLPLNEKAKLPNLIVRSRKTGDKIRLKGMNGRKKVKDIFIDNKIPKSEREAWPIVMLDNEEILWIPGLKKSHYEVDNIQEQKYVTLYYK</sequence>
<dbReference type="HAMAP" id="MF_01161">
    <property type="entry name" value="tRNA_Ile_lys_synt"/>
    <property type="match status" value="1"/>
</dbReference>
<dbReference type="CDD" id="cd01992">
    <property type="entry name" value="TilS_N"/>
    <property type="match status" value="1"/>
</dbReference>
<dbReference type="InterPro" id="IPR012094">
    <property type="entry name" value="tRNA_Ile_lys_synt"/>
</dbReference>
<dbReference type="InterPro" id="IPR014729">
    <property type="entry name" value="Rossmann-like_a/b/a_fold"/>
</dbReference>
<evidence type="ECO:0000313" key="11">
    <source>
        <dbReference type="Proteomes" id="UP000182762"/>
    </source>
</evidence>
<dbReference type="Proteomes" id="UP000182762">
    <property type="component" value="Unassembled WGS sequence"/>
</dbReference>
<evidence type="ECO:0000256" key="4">
    <source>
        <dbReference type="ARBA" id="ARBA00022694"/>
    </source>
</evidence>
<evidence type="ECO:0000256" key="6">
    <source>
        <dbReference type="ARBA" id="ARBA00022840"/>
    </source>
</evidence>
<evidence type="ECO:0000313" key="10">
    <source>
        <dbReference type="EMBL" id="SFQ86962.1"/>
    </source>
</evidence>
<name>A0A1I6C195_9BACI</name>
<dbReference type="InterPro" id="IPR012795">
    <property type="entry name" value="tRNA_Ile_lys_synt_N"/>
</dbReference>
<dbReference type="SMART" id="SM00977">
    <property type="entry name" value="TilS_C"/>
    <property type="match status" value="1"/>
</dbReference>
<dbReference type="GeneID" id="93713252"/>
<dbReference type="EMBL" id="FOXX01000020">
    <property type="protein sequence ID" value="SFQ86962.1"/>
    <property type="molecule type" value="Genomic_DNA"/>
</dbReference>
<dbReference type="NCBIfam" id="TIGR02432">
    <property type="entry name" value="lysidine_TilS_N"/>
    <property type="match status" value="1"/>
</dbReference>
<dbReference type="InterPro" id="IPR015262">
    <property type="entry name" value="tRNA_Ile_lys_synt_subst-bd"/>
</dbReference>
<reference evidence="10 11" key="1">
    <citation type="submission" date="2016-10" db="EMBL/GenBank/DDBJ databases">
        <authorList>
            <person name="Varghese N."/>
            <person name="Submissions S."/>
        </authorList>
    </citation>
    <scope>NUCLEOTIDE SEQUENCE [LARGE SCALE GENOMIC DNA]</scope>
    <source>
        <strain evidence="10 11">DSM 13796</strain>
    </source>
</reference>
<dbReference type="EC" id="6.3.4.19" evidence="8"/>
<dbReference type="PANTHER" id="PTHR43033:SF1">
    <property type="entry name" value="TRNA(ILE)-LYSIDINE SYNTHASE-RELATED"/>
    <property type="match status" value="1"/>
</dbReference>
<evidence type="ECO:0000259" key="9">
    <source>
        <dbReference type="SMART" id="SM00977"/>
    </source>
</evidence>
<dbReference type="InterPro" id="IPR011063">
    <property type="entry name" value="TilS/TtcA_N"/>
</dbReference>
<dbReference type="Gene3D" id="3.40.50.620">
    <property type="entry name" value="HUPs"/>
    <property type="match status" value="1"/>
</dbReference>
<dbReference type="NCBIfam" id="TIGR02433">
    <property type="entry name" value="lysidine_TilS_C"/>
    <property type="match status" value="1"/>
</dbReference>
<gene>
    <name evidence="8" type="primary">tilS</name>
    <name evidence="10" type="ORF">SAMN02745910_04733</name>
</gene>
<evidence type="ECO:0000256" key="7">
    <source>
        <dbReference type="ARBA" id="ARBA00048539"/>
    </source>
</evidence>
<evidence type="ECO:0000256" key="2">
    <source>
        <dbReference type="ARBA" id="ARBA00022490"/>
    </source>
</evidence>
<keyword evidence="3 8" id="KW-0436">Ligase</keyword>
<evidence type="ECO:0000256" key="5">
    <source>
        <dbReference type="ARBA" id="ARBA00022741"/>
    </source>
</evidence>
<evidence type="ECO:0000256" key="3">
    <source>
        <dbReference type="ARBA" id="ARBA00022598"/>
    </source>
</evidence>
<keyword evidence="4 8" id="KW-0819">tRNA processing</keyword>